<feature type="compositionally biased region" description="Polar residues" evidence="1">
    <location>
        <begin position="25"/>
        <end position="34"/>
    </location>
</feature>
<dbReference type="KEGG" id="ftj:FTUN_0586"/>
<keyword evidence="3" id="KW-1185">Reference proteome</keyword>
<dbReference type="EMBL" id="CP053452">
    <property type="protein sequence ID" value="QJW93084.1"/>
    <property type="molecule type" value="Genomic_DNA"/>
</dbReference>
<proteinExistence type="predicted"/>
<gene>
    <name evidence="2" type="ORF">FTUN_0586</name>
</gene>
<protein>
    <submittedName>
        <fullName evidence="2">Uncharacterized protein</fullName>
    </submittedName>
</protein>
<dbReference type="Proteomes" id="UP000503447">
    <property type="component" value="Chromosome"/>
</dbReference>
<feature type="region of interest" description="Disordered" evidence="1">
    <location>
        <begin position="1"/>
        <end position="47"/>
    </location>
</feature>
<dbReference type="AlphaFoldDB" id="A0A6M5YHS7"/>
<organism evidence="2 3">
    <name type="scientific">Frigoriglobus tundricola</name>
    <dbReference type="NCBI Taxonomy" id="2774151"/>
    <lineage>
        <taxon>Bacteria</taxon>
        <taxon>Pseudomonadati</taxon>
        <taxon>Planctomycetota</taxon>
        <taxon>Planctomycetia</taxon>
        <taxon>Gemmatales</taxon>
        <taxon>Gemmataceae</taxon>
        <taxon>Frigoriglobus</taxon>
    </lineage>
</organism>
<evidence type="ECO:0000256" key="1">
    <source>
        <dbReference type="SAM" id="MobiDB-lite"/>
    </source>
</evidence>
<evidence type="ECO:0000313" key="2">
    <source>
        <dbReference type="EMBL" id="QJW93084.1"/>
    </source>
</evidence>
<reference evidence="3" key="1">
    <citation type="submission" date="2020-05" db="EMBL/GenBank/DDBJ databases">
        <title>Frigoriglobus tundricola gen. nov., sp. nov., a psychrotolerant cellulolytic planctomycete of the family Gemmataceae with two divergent copies of 16S rRNA gene.</title>
        <authorList>
            <person name="Kulichevskaya I.S."/>
            <person name="Ivanova A.A."/>
            <person name="Naumoff D.G."/>
            <person name="Beletsky A.V."/>
            <person name="Rijpstra W.I.C."/>
            <person name="Sinninghe Damste J.S."/>
            <person name="Mardanov A.V."/>
            <person name="Ravin N.V."/>
            <person name="Dedysh S.N."/>
        </authorList>
    </citation>
    <scope>NUCLEOTIDE SEQUENCE [LARGE SCALE GENOMIC DNA]</scope>
    <source>
        <strain evidence="3">PL17</strain>
    </source>
</reference>
<accession>A0A6M5YHS7</accession>
<sequence length="251" mass="27146">MAPFRRPGDPTPSSPGADQGRTRRPSGSNSTTQDAVRGAHRAGHLCPKSPRITVRDELGEVVTVIKIVSPGNKDTENSIQEEPFELPADSQLTAGGYSAEDLRDTSNLSQWAKYYPMCPCFSATNGTCLSARSSYLATWAVMPTTSDGCMRPLTGDVWPLFATCQRYRMSASPYSRSGARQAERGGRPAVAVSGAAASLARTQTRPTSESSYQCSRCRGYFSRRPSDFWDDEALAEEARANCRRTGGSGRA</sequence>
<evidence type="ECO:0000313" key="3">
    <source>
        <dbReference type="Proteomes" id="UP000503447"/>
    </source>
</evidence>
<name>A0A6M5YHS7_9BACT</name>